<sequence length="203" mass="21853">MLAVPKAGAQDVWDGKPDKSWYTDDSQEDDGVYHIKTAAELAGMAELVNGGYDFCDKTVMLDADIVLNETDGWENWGYKAPDGLKEWTPIGTYDSPFSGIFDGQGHTVKGVYIMRKNYAGLFGYLDGGTIQNVGVVESNISGSRIGGIVGHNRGDINSCYYTGEVVGPISGGIIGMREEGDISNCYYSDNIGQGVVVNLMVIP</sequence>
<feature type="region of interest" description="Disordered" evidence="1">
    <location>
        <begin position="1"/>
        <end position="20"/>
    </location>
</feature>
<reference evidence="2" key="1">
    <citation type="submission" date="2022-01" db="EMBL/GenBank/DDBJ databases">
        <title>Novel bile acid biosynthetic pathways are enriched in the microbiome of centenarians.</title>
        <authorList>
            <person name="Sato Y."/>
            <person name="Atarashi K."/>
            <person name="Plichta R.D."/>
            <person name="Arai Y."/>
            <person name="Sasajima S."/>
            <person name="Kearney M.S."/>
            <person name="Suda W."/>
            <person name="Takeshita K."/>
            <person name="Sasaki T."/>
            <person name="Okamoto S."/>
            <person name="Skelly N.A."/>
            <person name="Okamura Y."/>
            <person name="Vlamakis H."/>
            <person name="Li Y."/>
            <person name="Tanoue T."/>
            <person name="Takei H."/>
            <person name="Nittono H."/>
            <person name="Narushima S."/>
            <person name="Irie J."/>
            <person name="Itoh H."/>
            <person name="Moriya K."/>
            <person name="Sugiura Y."/>
            <person name="Suematsu M."/>
            <person name="Moritoki N."/>
            <person name="Shibata S."/>
            <person name="Littman R.D."/>
            <person name="Fischbach A.M."/>
            <person name="Uwamino Y."/>
            <person name="Inoue T."/>
            <person name="Honda A."/>
            <person name="Hattori M."/>
            <person name="Murai T."/>
            <person name="Xavier J.R."/>
            <person name="Hirose N."/>
            <person name="Honda K."/>
        </authorList>
    </citation>
    <scope>NUCLEOTIDE SEQUENCE</scope>
    <source>
        <strain evidence="2">CE91-St3</strain>
    </source>
</reference>
<name>A0AA37KA97_9BACT</name>
<accession>A0AA37KA97</accession>
<evidence type="ECO:0000313" key="2">
    <source>
        <dbReference type="EMBL" id="GKH73395.1"/>
    </source>
</evidence>
<dbReference type="AlphaFoldDB" id="A0AA37KA97"/>
<gene>
    <name evidence="2" type="ORF">CE91St3_32580</name>
</gene>
<protein>
    <recommendedName>
        <fullName evidence="4">GLUG domain-containing protein</fullName>
    </recommendedName>
</protein>
<evidence type="ECO:0000256" key="1">
    <source>
        <dbReference type="SAM" id="MobiDB-lite"/>
    </source>
</evidence>
<dbReference type="EMBL" id="BQNZ01000003">
    <property type="protein sequence ID" value="GKH73395.1"/>
    <property type="molecule type" value="Genomic_DNA"/>
</dbReference>
<dbReference type="Gene3D" id="2.160.20.110">
    <property type="match status" value="1"/>
</dbReference>
<dbReference type="RefSeq" id="WP_122298821.1">
    <property type="nucleotide sequence ID" value="NZ_BQNZ01000003.1"/>
</dbReference>
<evidence type="ECO:0008006" key="4">
    <source>
        <dbReference type="Google" id="ProtNLM"/>
    </source>
</evidence>
<evidence type="ECO:0000313" key="3">
    <source>
        <dbReference type="Proteomes" id="UP001055114"/>
    </source>
</evidence>
<comment type="caution">
    <text evidence="2">The sequence shown here is derived from an EMBL/GenBank/DDBJ whole genome shotgun (WGS) entry which is preliminary data.</text>
</comment>
<dbReference type="Proteomes" id="UP001055114">
    <property type="component" value="Unassembled WGS sequence"/>
</dbReference>
<organism evidence="2 3">
    <name type="scientific">Parabacteroides merdae</name>
    <dbReference type="NCBI Taxonomy" id="46503"/>
    <lineage>
        <taxon>Bacteria</taxon>
        <taxon>Pseudomonadati</taxon>
        <taxon>Bacteroidota</taxon>
        <taxon>Bacteroidia</taxon>
        <taxon>Bacteroidales</taxon>
        <taxon>Tannerellaceae</taxon>
        <taxon>Parabacteroides</taxon>
    </lineage>
</organism>
<proteinExistence type="predicted"/>